<dbReference type="EMBL" id="JAYMYS010000001">
    <property type="protein sequence ID" value="KAK7412803.1"/>
    <property type="molecule type" value="Genomic_DNA"/>
</dbReference>
<dbReference type="Gene3D" id="1.20.140.40">
    <property type="entry name" value="Invertase/pectin methylesterase inhibitor family protein"/>
    <property type="match status" value="1"/>
</dbReference>
<feature type="compositionally biased region" description="Basic residues" evidence="4">
    <location>
        <begin position="1"/>
        <end position="15"/>
    </location>
</feature>
<dbReference type="GO" id="GO:0004857">
    <property type="term" value="F:enzyme inhibitor activity"/>
    <property type="evidence" value="ECO:0007669"/>
    <property type="project" value="InterPro"/>
</dbReference>
<dbReference type="Proteomes" id="UP001386955">
    <property type="component" value="Unassembled WGS sequence"/>
</dbReference>
<proteinExistence type="inferred from homology"/>
<dbReference type="PANTHER" id="PTHR36710">
    <property type="entry name" value="PECTINESTERASE INHIBITOR-LIKE"/>
    <property type="match status" value="1"/>
</dbReference>
<dbReference type="SUPFAM" id="SSF101148">
    <property type="entry name" value="Plant invertase/pectin methylesterase inhibitor"/>
    <property type="match status" value="1"/>
</dbReference>
<dbReference type="AlphaFoldDB" id="A0AAN9XWT1"/>
<feature type="compositionally biased region" description="Pro residues" evidence="4">
    <location>
        <begin position="270"/>
        <end position="279"/>
    </location>
</feature>
<feature type="compositionally biased region" description="Basic residues" evidence="4">
    <location>
        <begin position="68"/>
        <end position="81"/>
    </location>
</feature>
<name>A0AAN9XWT1_PSOTE</name>
<evidence type="ECO:0000256" key="4">
    <source>
        <dbReference type="SAM" id="MobiDB-lite"/>
    </source>
</evidence>
<evidence type="ECO:0000256" key="3">
    <source>
        <dbReference type="ARBA" id="ARBA00038471"/>
    </source>
</evidence>
<gene>
    <name evidence="6" type="ORF">VNO78_04439</name>
</gene>
<dbReference type="InterPro" id="IPR052421">
    <property type="entry name" value="PCW_Enzyme_Inhibitor"/>
</dbReference>
<keyword evidence="2" id="KW-1015">Disulfide bond</keyword>
<dbReference type="Pfam" id="PF04043">
    <property type="entry name" value="PMEI"/>
    <property type="match status" value="1"/>
</dbReference>
<dbReference type="NCBIfam" id="TIGR01614">
    <property type="entry name" value="PME_inhib"/>
    <property type="match status" value="1"/>
</dbReference>
<comment type="caution">
    <text evidence="6">The sequence shown here is derived from an EMBL/GenBank/DDBJ whole genome shotgun (WGS) entry which is preliminary data.</text>
</comment>
<comment type="similarity">
    <text evidence="3">Belongs to the PMEI family.</text>
</comment>
<keyword evidence="7" id="KW-1185">Reference proteome</keyword>
<feature type="domain" description="Pectinesterase inhibitor" evidence="5">
    <location>
        <begin position="111"/>
        <end position="254"/>
    </location>
</feature>
<evidence type="ECO:0000259" key="5">
    <source>
        <dbReference type="SMART" id="SM00856"/>
    </source>
</evidence>
<feature type="region of interest" description="Disordered" evidence="4">
    <location>
        <begin position="1"/>
        <end position="36"/>
    </location>
</feature>
<dbReference type="CDD" id="cd15800">
    <property type="entry name" value="PMEI-like_2"/>
    <property type="match status" value="1"/>
</dbReference>
<dbReference type="PANTHER" id="PTHR36710:SF21">
    <property type="entry name" value="PECTINESTERASE INHIBITOR DOMAIN-CONTAINING PROTEIN"/>
    <property type="match status" value="1"/>
</dbReference>
<protein>
    <recommendedName>
        <fullName evidence="5">Pectinesterase inhibitor domain-containing protein</fullName>
    </recommendedName>
</protein>
<evidence type="ECO:0000256" key="2">
    <source>
        <dbReference type="ARBA" id="ARBA00023157"/>
    </source>
</evidence>
<organism evidence="6 7">
    <name type="scientific">Psophocarpus tetragonolobus</name>
    <name type="common">Winged bean</name>
    <name type="synonym">Dolichos tetragonolobus</name>
    <dbReference type="NCBI Taxonomy" id="3891"/>
    <lineage>
        <taxon>Eukaryota</taxon>
        <taxon>Viridiplantae</taxon>
        <taxon>Streptophyta</taxon>
        <taxon>Embryophyta</taxon>
        <taxon>Tracheophyta</taxon>
        <taxon>Spermatophyta</taxon>
        <taxon>Magnoliopsida</taxon>
        <taxon>eudicotyledons</taxon>
        <taxon>Gunneridae</taxon>
        <taxon>Pentapetalae</taxon>
        <taxon>rosids</taxon>
        <taxon>fabids</taxon>
        <taxon>Fabales</taxon>
        <taxon>Fabaceae</taxon>
        <taxon>Papilionoideae</taxon>
        <taxon>50 kb inversion clade</taxon>
        <taxon>NPAAA clade</taxon>
        <taxon>indigoferoid/millettioid clade</taxon>
        <taxon>Phaseoleae</taxon>
        <taxon>Psophocarpus</taxon>
    </lineage>
</organism>
<feature type="region of interest" description="Disordered" evidence="4">
    <location>
        <begin position="266"/>
        <end position="288"/>
    </location>
</feature>
<sequence length="288" mass="32138">MGMRKRMKRVKKRKAEKKEDRKEEEGRVWKGEKDGERRVEIGEEGVSGNSASLYLCFPSSGGWEREKGKGKREKGKRKREKGGKAMAMSVRKSIMMVVSVWWMVKESEGRSSEERVYAICKGTTSPGVCYRTILPEVAGLAQFNIYKALEVEVVATQKEVQKTYDQILSLLGQAGNSKDTNDTLSDCKEQFEDMFDSIDDSIKLVAKRDAGEARFKFSAVLSYLASCTDDFTAPSPIAAQENIISDLGGNCLDIMKAIEDRDTRRHFPLTPLPSSPPSPCSHQVGLCS</sequence>
<feature type="compositionally biased region" description="Basic and acidic residues" evidence="4">
    <location>
        <begin position="16"/>
        <end position="36"/>
    </location>
</feature>
<accession>A0AAN9XWT1</accession>
<dbReference type="InterPro" id="IPR006501">
    <property type="entry name" value="Pectinesterase_inhib_dom"/>
</dbReference>
<dbReference type="SMART" id="SM00856">
    <property type="entry name" value="PMEI"/>
    <property type="match status" value="1"/>
</dbReference>
<feature type="region of interest" description="Disordered" evidence="4">
    <location>
        <begin position="63"/>
        <end position="85"/>
    </location>
</feature>
<keyword evidence="1" id="KW-0732">Signal</keyword>
<dbReference type="InterPro" id="IPR035513">
    <property type="entry name" value="Invertase/methylesterase_inhib"/>
</dbReference>
<evidence type="ECO:0000313" key="6">
    <source>
        <dbReference type="EMBL" id="KAK7412803.1"/>
    </source>
</evidence>
<reference evidence="6 7" key="1">
    <citation type="submission" date="2024-01" db="EMBL/GenBank/DDBJ databases">
        <title>The genomes of 5 underutilized Papilionoideae crops provide insights into root nodulation and disease resistanc.</title>
        <authorList>
            <person name="Jiang F."/>
        </authorList>
    </citation>
    <scope>NUCLEOTIDE SEQUENCE [LARGE SCALE GENOMIC DNA]</scope>
    <source>
        <strain evidence="6">DUOXIRENSHENG_FW03</strain>
        <tissue evidence="6">Leaves</tissue>
    </source>
</reference>
<evidence type="ECO:0000313" key="7">
    <source>
        <dbReference type="Proteomes" id="UP001386955"/>
    </source>
</evidence>
<evidence type="ECO:0000256" key="1">
    <source>
        <dbReference type="ARBA" id="ARBA00022729"/>
    </source>
</evidence>